<protein>
    <submittedName>
        <fullName evidence="3">Uncharacterized protein</fullName>
    </submittedName>
</protein>
<dbReference type="EMBL" id="JAIQCJ010002240">
    <property type="protein sequence ID" value="KAJ8778629.1"/>
    <property type="molecule type" value="Genomic_DNA"/>
</dbReference>
<name>A0AB34GGQ4_ESCRO</name>
<keyword evidence="2" id="KW-0732">Signal</keyword>
<reference evidence="3 4" key="1">
    <citation type="submission" date="2022-11" db="EMBL/GenBank/DDBJ databases">
        <title>Whole genome sequence of Eschrichtius robustus ER-17-0199.</title>
        <authorList>
            <person name="Bruniche-Olsen A."/>
            <person name="Black A.N."/>
            <person name="Fields C.J."/>
            <person name="Walden K."/>
            <person name="Dewoody J.A."/>
        </authorList>
    </citation>
    <scope>NUCLEOTIDE SEQUENCE [LARGE SCALE GENOMIC DNA]</scope>
    <source>
        <strain evidence="3">ER-17-0199</strain>
        <tissue evidence="3">Blubber</tissue>
    </source>
</reference>
<comment type="caution">
    <text evidence="3">The sequence shown here is derived from an EMBL/GenBank/DDBJ whole genome shotgun (WGS) entry which is preliminary data.</text>
</comment>
<keyword evidence="4" id="KW-1185">Reference proteome</keyword>
<evidence type="ECO:0000256" key="1">
    <source>
        <dbReference type="SAM" id="MobiDB-lite"/>
    </source>
</evidence>
<feature type="chain" id="PRO_5044214862" evidence="2">
    <location>
        <begin position="18"/>
        <end position="136"/>
    </location>
</feature>
<dbReference type="Proteomes" id="UP001159641">
    <property type="component" value="Unassembled WGS sequence"/>
</dbReference>
<feature type="signal peptide" evidence="2">
    <location>
        <begin position="1"/>
        <end position="17"/>
    </location>
</feature>
<feature type="compositionally biased region" description="Low complexity" evidence="1">
    <location>
        <begin position="99"/>
        <end position="126"/>
    </location>
</feature>
<accession>A0AB34GGQ4</accession>
<dbReference type="AlphaFoldDB" id="A0AB34GGQ4"/>
<gene>
    <name evidence="3" type="ORF">J1605_013306</name>
</gene>
<sequence length="136" mass="14121">MLGCPCCWFFRVALAAAALLRPEQRARLLVTRSAPRARSQAPGKCAASPQPPGLCGQPSALPPGPKPHPEGQSGLGRRPGRGLRPRRAHGASITDRARGSVAGARRVLRFGGASPAPRSPGGSSQAPRPPSSPRRC</sequence>
<feature type="compositionally biased region" description="Pro residues" evidence="1">
    <location>
        <begin position="127"/>
        <end position="136"/>
    </location>
</feature>
<feature type="compositionally biased region" description="Basic residues" evidence="1">
    <location>
        <begin position="78"/>
        <end position="89"/>
    </location>
</feature>
<organism evidence="3 4">
    <name type="scientific">Eschrichtius robustus</name>
    <name type="common">California gray whale</name>
    <name type="synonym">Eschrichtius gibbosus</name>
    <dbReference type="NCBI Taxonomy" id="9764"/>
    <lineage>
        <taxon>Eukaryota</taxon>
        <taxon>Metazoa</taxon>
        <taxon>Chordata</taxon>
        <taxon>Craniata</taxon>
        <taxon>Vertebrata</taxon>
        <taxon>Euteleostomi</taxon>
        <taxon>Mammalia</taxon>
        <taxon>Eutheria</taxon>
        <taxon>Laurasiatheria</taxon>
        <taxon>Artiodactyla</taxon>
        <taxon>Whippomorpha</taxon>
        <taxon>Cetacea</taxon>
        <taxon>Mysticeti</taxon>
        <taxon>Eschrichtiidae</taxon>
        <taxon>Eschrichtius</taxon>
    </lineage>
</organism>
<evidence type="ECO:0000256" key="2">
    <source>
        <dbReference type="SAM" id="SignalP"/>
    </source>
</evidence>
<proteinExistence type="predicted"/>
<evidence type="ECO:0000313" key="3">
    <source>
        <dbReference type="EMBL" id="KAJ8778629.1"/>
    </source>
</evidence>
<feature type="region of interest" description="Disordered" evidence="1">
    <location>
        <begin position="31"/>
        <end position="136"/>
    </location>
</feature>
<evidence type="ECO:0000313" key="4">
    <source>
        <dbReference type="Proteomes" id="UP001159641"/>
    </source>
</evidence>